<evidence type="ECO:0000313" key="2">
    <source>
        <dbReference type="EMBL" id="KAL0354483.1"/>
    </source>
</evidence>
<dbReference type="GO" id="GO:0006384">
    <property type="term" value="P:transcription initiation at RNA polymerase III promoter"/>
    <property type="evidence" value="ECO:0007669"/>
    <property type="project" value="InterPro"/>
</dbReference>
<name>A0AAW2PGY0_SESRA</name>
<sequence length="304" mass="33721">MEEGVDVPSNLQCGEVITLCALVSSGELSITPCLPDEGVGEAEDNRTSKRKCDSSELDGGEISKRSKTSFAGEGEIISRREKGFPDEYVREILDSGRMTCPALDVSESPWEAMTSYAEFVMSSCSYEVKCSFLHPHFFKSLYSAIQKSGDNGLSMKEIRKVLNIKDDKTLEVMIEVLEAFGRALKVNAYDSIHVVDSLYRSKYFLTSVHDPAGARLNDQKGKIEDENMPLKSDNHGDIVSALENEINWNADEVHRVTILNLPEDVADPPTEISNTDKINSYQHSEVASPKMTGVETWNSILLIL</sequence>
<dbReference type="GO" id="GO:0042791">
    <property type="term" value="P:5S class rRNA transcription by RNA polymerase III"/>
    <property type="evidence" value="ECO:0007669"/>
    <property type="project" value="TreeGrafter"/>
</dbReference>
<evidence type="ECO:0000256" key="1">
    <source>
        <dbReference type="SAM" id="MobiDB-lite"/>
    </source>
</evidence>
<reference evidence="2" key="1">
    <citation type="submission" date="2020-06" db="EMBL/GenBank/DDBJ databases">
        <authorList>
            <person name="Li T."/>
            <person name="Hu X."/>
            <person name="Zhang T."/>
            <person name="Song X."/>
            <person name="Zhang H."/>
            <person name="Dai N."/>
            <person name="Sheng W."/>
            <person name="Hou X."/>
            <person name="Wei L."/>
        </authorList>
    </citation>
    <scope>NUCLEOTIDE SEQUENCE</scope>
    <source>
        <strain evidence="2">G02</strain>
        <tissue evidence="2">Leaf</tissue>
    </source>
</reference>
<feature type="region of interest" description="Disordered" evidence="1">
    <location>
        <begin position="36"/>
        <end position="61"/>
    </location>
</feature>
<reference evidence="2" key="2">
    <citation type="journal article" date="2024" name="Plant">
        <title>Genomic evolution and insights into agronomic trait innovations of Sesamum species.</title>
        <authorList>
            <person name="Miao H."/>
            <person name="Wang L."/>
            <person name="Qu L."/>
            <person name="Liu H."/>
            <person name="Sun Y."/>
            <person name="Le M."/>
            <person name="Wang Q."/>
            <person name="Wei S."/>
            <person name="Zheng Y."/>
            <person name="Lin W."/>
            <person name="Duan Y."/>
            <person name="Cao H."/>
            <person name="Xiong S."/>
            <person name="Wang X."/>
            <person name="Wei L."/>
            <person name="Li C."/>
            <person name="Ma Q."/>
            <person name="Ju M."/>
            <person name="Zhao R."/>
            <person name="Li G."/>
            <person name="Mu C."/>
            <person name="Tian Q."/>
            <person name="Mei H."/>
            <person name="Zhang T."/>
            <person name="Gao T."/>
            <person name="Zhang H."/>
        </authorList>
    </citation>
    <scope>NUCLEOTIDE SEQUENCE</scope>
    <source>
        <strain evidence="2">G02</strain>
    </source>
</reference>
<dbReference type="InterPro" id="IPR044210">
    <property type="entry name" value="Tfc3-like"/>
</dbReference>
<dbReference type="PANTHER" id="PTHR15180">
    <property type="entry name" value="GENERAL TRANSCRIPTION FACTOR 3C POLYPEPTIDE 1"/>
    <property type="match status" value="1"/>
</dbReference>
<dbReference type="GO" id="GO:0000127">
    <property type="term" value="C:transcription factor TFIIIC complex"/>
    <property type="evidence" value="ECO:0007669"/>
    <property type="project" value="InterPro"/>
</dbReference>
<dbReference type="GO" id="GO:0003677">
    <property type="term" value="F:DNA binding"/>
    <property type="evidence" value="ECO:0007669"/>
    <property type="project" value="InterPro"/>
</dbReference>
<gene>
    <name evidence="2" type="ORF">Sradi_3895200</name>
</gene>
<organism evidence="2">
    <name type="scientific">Sesamum radiatum</name>
    <name type="common">Black benniseed</name>
    <dbReference type="NCBI Taxonomy" id="300843"/>
    <lineage>
        <taxon>Eukaryota</taxon>
        <taxon>Viridiplantae</taxon>
        <taxon>Streptophyta</taxon>
        <taxon>Embryophyta</taxon>
        <taxon>Tracheophyta</taxon>
        <taxon>Spermatophyta</taxon>
        <taxon>Magnoliopsida</taxon>
        <taxon>eudicotyledons</taxon>
        <taxon>Gunneridae</taxon>
        <taxon>Pentapetalae</taxon>
        <taxon>asterids</taxon>
        <taxon>lamiids</taxon>
        <taxon>Lamiales</taxon>
        <taxon>Pedaliaceae</taxon>
        <taxon>Sesamum</taxon>
    </lineage>
</organism>
<comment type="caution">
    <text evidence="2">The sequence shown here is derived from an EMBL/GenBank/DDBJ whole genome shotgun (WGS) entry which is preliminary data.</text>
</comment>
<accession>A0AAW2PGY0</accession>
<dbReference type="AlphaFoldDB" id="A0AAW2PGY0"/>
<proteinExistence type="predicted"/>
<dbReference type="EMBL" id="JACGWJ010000017">
    <property type="protein sequence ID" value="KAL0354483.1"/>
    <property type="molecule type" value="Genomic_DNA"/>
</dbReference>
<feature type="compositionally biased region" description="Basic and acidic residues" evidence="1">
    <location>
        <begin position="43"/>
        <end position="54"/>
    </location>
</feature>
<protein>
    <submittedName>
        <fullName evidence="2">Uncharacterized protein</fullName>
    </submittedName>
</protein>
<dbReference type="PANTHER" id="PTHR15180:SF1">
    <property type="entry name" value="GENERAL TRANSCRIPTION FACTOR 3C POLYPEPTIDE 1"/>
    <property type="match status" value="1"/>
</dbReference>